<evidence type="ECO:0000313" key="2">
    <source>
        <dbReference type="Proteomes" id="UP000630142"/>
    </source>
</evidence>
<dbReference type="RefSeq" id="WP_189502287.1">
    <property type="nucleotide sequence ID" value="NZ_BMZQ01000001.1"/>
</dbReference>
<accession>A0A8J3DPK2</accession>
<sequence length="193" mass="21220">MNSRSKLLVAASVVALVQIGFLASAIYSRASLLRNGQEITLRTAPVDPRDLLRGDYVALSYDISRVPVDHIQTARPRDNEVVGTVYVRLKRGKGHALAQIIAAGLGARVNQTPGENEIDLKGTSLDRWQDDLDSINVQYGLERFYVPEGDGREIEQGLGERQFTMRVAVGETGDAQIKALYDGDTALYSEPLY</sequence>
<keyword evidence="2" id="KW-1185">Reference proteome</keyword>
<proteinExistence type="predicted"/>
<reference evidence="1" key="1">
    <citation type="journal article" date="2014" name="Int. J. Syst. Evol. Microbiol.">
        <title>Complete genome sequence of Corynebacterium casei LMG S-19264T (=DSM 44701T), isolated from a smear-ripened cheese.</title>
        <authorList>
            <consortium name="US DOE Joint Genome Institute (JGI-PGF)"/>
            <person name="Walter F."/>
            <person name="Albersmeier A."/>
            <person name="Kalinowski J."/>
            <person name="Ruckert C."/>
        </authorList>
    </citation>
    <scope>NUCLEOTIDE SEQUENCE</scope>
    <source>
        <strain evidence="1">KCTC 42249</strain>
    </source>
</reference>
<dbReference type="Pfam" id="PF14345">
    <property type="entry name" value="GDYXXLXY"/>
    <property type="match status" value="1"/>
</dbReference>
<reference evidence="1" key="2">
    <citation type="submission" date="2020-09" db="EMBL/GenBank/DDBJ databases">
        <authorList>
            <person name="Sun Q."/>
            <person name="Kim S."/>
        </authorList>
    </citation>
    <scope>NUCLEOTIDE SEQUENCE</scope>
    <source>
        <strain evidence="1">KCTC 42249</strain>
    </source>
</reference>
<comment type="caution">
    <text evidence="1">The sequence shown here is derived from an EMBL/GenBank/DDBJ whole genome shotgun (WGS) entry which is preliminary data.</text>
</comment>
<name>A0A8J3DPK2_9HYPH</name>
<dbReference type="AlphaFoldDB" id="A0A8J3DPK2"/>
<organism evidence="1 2">
    <name type="scientific">Tianweitania populi</name>
    <dbReference type="NCBI Taxonomy" id="1607949"/>
    <lineage>
        <taxon>Bacteria</taxon>
        <taxon>Pseudomonadati</taxon>
        <taxon>Pseudomonadota</taxon>
        <taxon>Alphaproteobacteria</taxon>
        <taxon>Hyphomicrobiales</taxon>
        <taxon>Phyllobacteriaceae</taxon>
        <taxon>Tianweitania</taxon>
    </lineage>
</organism>
<dbReference type="EMBL" id="BMZQ01000001">
    <property type="protein sequence ID" value="GHD09745.1"/>
    <property type="molecule type" value="Genomic_DNA"/>
</dbReference>
<dbReference type="Proteomes" id="UP000630142">
    <property type="component" value="Unassembled WGS sequence"/>
</dbReference>
<dbReference type="InterPro" id="IPR025833">
    <property type="entry name" value="GDYXXLXY"/>
</dbReference>
<protein>
    <submittedName>
        <fullName evidence="1">Membrane protein</fullName>
    </submittedName>
</protein>
<evidence type="ECO:0000313" key="1">
    <source>
        <dbReference type="EMBL" id="GHD09745.1"/>
    </source>
</evidence>
<gene>
    <name evidence="1" type="ORF">GCM10016234_10810</name>
</gene>